<dbReference type="InterPro" id="IPR013766">
    <property type="entry name" value="Thioredoxin_domain"/>
</dbReference>
<dbReference type="CDD" id="cd02966">
    <property type="entry name" value="TlpA_like_family"/>
    <property type="match status" value="1"/>
</dbReference>
<keyword evidence="2" id="KW-0201">Cytochrome c-type biogenesis</keyword>
<keyword evidence="3" id="KW-0676">Redox-active center</keyword>
<dbReference type="PANTHER" id="PTHR42852:SF13">
    <property type="entry name" value="PROTEIN DIPZ"/>
    <property type="match status" value="1"/>
</dbReference>
<evidence type="ECO:0000259" key="5">
    <source>
        <dbReference type="PROSITE" id="PS51352"/>
    </source>
</evidence>
<keyword evidence="7" id="KW-1185">Reference proteome</keyword>
<gene>
    <name evidence="6" type="ORF">GCM10011349_07110</name>
</gene>
<evidence type="ECO:0000256" key="3">
    <source>
        <dbReference type="ARBA" id="ARBA00023284"/>
    </source>
</evidence>
<proteinExistence type="predicted"/>
<dbReference type="SUPFAM" id="SSF52833">
    <property type="entry name" value="Thioredoxin-like"/>
    <property type="match status" value="1"/>
</dbReference>
<keyword evidence="4" id="KW-0472">Membrane</keyword>
<comment type="caution">
    <text evidence="6">The sequence shown here is derived from an EMBL/GenBank/DDBJ whole genome shotgun (WGS) entry which is preliminary data.</text>
</comment>
<dbReference type="InterPro" id="IPR036249">
    <property type="entry name" value="Thioredoxin-like_sf"/>
</dbReference>
<dbReference type="PROSITE" id="PS51352">
    <property type="entry name" value="THIOREDOXIN_2"/>
    <property type="match status" value="1"/>
</dbReference>
<dbReference type="Pfam" id="PF01790">
    <property type="entry name" value="LGT"/>
    <property type="match status" value="1"/>
</dbReference>
<dbReference type="InterPro" id="IPR001640">
    <property type="entry name" value="Lgt"/>
</dbReference>
<evidence type="ECO:0000256" key="1">
    <source>
        <dbReference type="ARBA" id="ARBA00004196"/>
    </source>
</evidence>
<evidence type="ECO:0000313" key="6">
    <source>
        <dbReference type="EMBL" id="GGN43218.1"/>
    </source>
</evidence>
<feature type="transmembrane region" description="Helical" evidence="4">
    <location>
        <begin position="106"/>
        <end position="125"/>
    </location>
</feature>
<reference evidence="7" key="1">
    <citation type="journal article" date="2019" name="Int. J. Syst. Evol. Microbiol.">
        <title>The Global Catalogue of Microorganisms (GCM) 10K type strain sequencing project: providing services to taxonomists for standard genome sequencing and annotation.</title>
        <authorList>
            <consortium name="The Broad Institute Genomics Platform"/>
            <consortium name="The Broad Institute Genome Sequencing Center for Infectious Disease"/>
            <person name="Wu L."/>
            <person name="Ma J."/>
        </authorList>
    </citation>
    <scope>NUCLEOTIDE SEQUENCE [LARGE SCALE GENOMIC DNA]</scope>
    <source>
        <strain evidence="7">CGMCC 1.6784</strain>
    </source>
</reference>
<dbReference type="PROSITE" id="PS00194">
    <property type="entry name" value="THIOREDOXIN_1"/>
    <property type="match status" value="1"/>
</dbReference>
<dbReference type="EMBL" id="BMLK01000003">
    <property type="protein sequence ID" value="GGN43218.1"/>
    <property type="molecule type" value="Genomic_DNA"/>
</dbReference>
<feature type="transmembrane region" description="Helical" evidence="4">
    <location>
        <begin position="16"/>
        <end position="33"/>
    </location>
</feature>
<keyword evidence="4" id="KW-1133">Transmembrane helix</keyword>
<sequence length="267" mass="28483">MTSIPLGPLMLATERLIALVLIGAFLFLGSRIARRTAAHADTAAWRALLIGLVAARLAFVLANLDAYRTEPLSALAAWQGGFALWPGVLAALVTIFAMLRRTRAAFLLGGAAVGLALGASLLTPMTRPAPHPLPPGLMLGTLEGQTVALDDLRGRPFVLNIWATWCGPCRREMPMVVDVARDATIPVYLANAGEDLPRIREYLENEGLSGKRVLVDPQGQAIPALDTRALPTTLFIDGSGMIVSSHVGEISRAQLTAQIEALERTPQ</sequence>
<dbReference type="InterPro" id="IPR017937">
    <property type="entry name" value="Thioredoxin_CS"/>
</dbReference>
<evidence type="ECO:0000313" key="7">
    <source>
        <dbReference type="Proteomes" id="UP000605099"/>
    </source>
</evidence>
<feature type="transmembrane region" description="Helical" evidence="4">
    <location>
        <begin position="45"/>
        <end position="64"/>
    </location>
</feature>
<dbReference type="RefSeq" id="WP_188818314.1">
    <property type="nucleotide sequence ID" value="NZ_BMLK01000003.1"/>
</dbReference>
<dbReference type="PANTHER" id="PTHR42852">
    <property type="entry name" value="THIOL:DISULFIDE INTERCHANGE PROTEIN DSBE"/>
    <property type="match status" value="1"/>
</dbReference>
<dbReference type="Proteomes" id="UP000605099">
    <property type="component" value="Unassembled WGS sequence"/>
</dbReference>
<accession>A0ABQ2JBJ1</accession>
<dbReference type="InterPro" id="IPR050553">
    <property type="entry name" value="Thioredoxin_ResA/DsbE_sf"/>
</dbReference>
<dbReference type="Gene3D" id="3.40.30.10">
    <property type="entry name" value="Glutaredoxin"/>
    <property type="match status" value="1"/>
</dbReference>
<dbReference type="InterPro" id="IPR013740">
    <property type="entry name" value="Redoxin"/>
</dbReference>
<feature type="domain" description="Thioredoxin" evidence="5">
    <location>
        <begin position="127"/>
        <end position="264"/>
    </location>
</feature>
<comment type="subcellular location">
    <subcellularLocation>
        <location evidence="1">Cell envelope</location>
    </subcellularLocation>
</comment>
<evidence type="ECO:0000256" key="2">
    <source>
        <dbReference type="ARBA" id="ARBA00022748"/>
    </source>
</evidence>
<dbReference type="Pfam" id="PF08534">
    <property type="entry name" value="Redoxin"/>
    <property type="match status" value="1"/>
</dbReference>
<protein>
    <submittedName>
        <fullName evidence="6">Thiol:disulfide interchange protein</fullName>
    </submittedName>
</protein>
<organism evidence="6 7">
    <name type="scientific">Novosphingobium indicum</name>
    <dbReference type="NCBI Taxonomy" id="462949"/>
    <lineage>
        <taxon>Bacteria</taxon>
        <taxon>Pseudomonadati</taxon>
        <taxon>Pseudomonadota</taxon>
        <taxon>Alphaproteobacteria</taxon>
        <taxon>Sphingomonadales</taxon>
        <taxon>Sphingomonadaceae</taxon>
        <taxon>Novosphingobium</taxon>
    </lineage>
</organism>
<feature type="transmembrane region" description="Helical" evidence="4">
    <location>
        <begin position="76"/>
        <end position="99"/>
    </location>
</feature>
<keyword evidence="4" id="KW-0812">Transmembrane</keyword>
<evidence type="ECO:0000256" key="4">
    <source>
        <dbReference type="SAM" id="Phobius"/>
    </source>
</evidence>
<name>A0ABQ2JBJ1_9SPHN</name>